<keyword evidence="5" id="KW-0288">FMN</keyword>
<evidence type="ECO:0000256" key="7">
    <source>
        <dbReference type="ARBA" id="ARBA00023002"/>
    </source>
</evidence>
<dbReference type="SUPFAM" id="SSF51905">
    <property type="entry name" value="FAD/NAD(P)-binding domain"/>
    <property type="match status" value="1"/>
</dbReference>
<evidence type="ECO:0000259" key="11">
    <source>
        <dbReference type="Pfam" id="PF07992"/>
    </source>
</evidence>
<dbReference type="GO" id="GO:0046872">
    <property type="term" value="F:metal ion binding"/>
    <property type="evidence" value="ECO:0007669"/>
    <property type="project" value="UniProtKB-KW"/>
</dbReference>
<dbReference type="Gene3D" id="3.50.50.60">
    <property type="entry name" value="FAD/NAD(P)-binding domain"/>
    <property type="match status" value="1"/>
</dbReference>
<gene>
    <name evidence="12" type="ORF">EDC65_2621</name>
</gene>
<dbReference type="InterPro" id="IPR036188">
    <property type="entry name" value="FAD/NAD-bd_sf"/>
</dbReference>
<dbReference type="PANTHER" id="PTHR42917:SF2">
    <property type="entry name" value="2,4-DIENOYL-COA REDUCTASE [(2E)-ENOYL-COA-PRODUCING]"/>
    <property type="match status" value="1"/>
</dbReference>
<feature type="domain" description="FAD/NAD(P)-binding" evidence="11">
    <location>
        <begin position="474"/>
        <end position="621"/>
    </location>
</feature>
<dbReference type="GO" id="GO:0051536">
    <property type="term" value="F:iron-sulfur cluster binding"/>
    <property type="evidence" value="ECO:0007669"/>
    <property type="project" value="UniProtKB-KW"/>
</dbReference>
<keyword evidence="9" id="KW-0411">Iron-sulfur</keyword>
<sequence length="652" mass="68132">MSRMTAFPLLFSPVRLGRLTLANRVVMAAMETNLADPSGAVTEALVAHYRRRAAGGAGMVTVEYACVEQRHGRGSSIQLALDEDRLVAGHARLAAAIADQGAVACLQLHHAGRQTSPRFLDGRQPVAPSAHESWMFRTTPRALDDAEVEALVGQFADAAARAVAAGYAAIELHGAHGYLLGQFLSPWTNRRDDRWGGDAQRRLAFPSAVVRRVKAAIGDRPLVYRLSAEEFVPGGIDPDEAAAAACALVAAGADAIHVSTGIAERLDTNVDPIATAEGWRLGHARRIRRALAGAAPVIGVGVIRSPAMAEAAIAEGSADLIALGRALLADPDWPRKAAAGRVAAIRPCTSCNWCIQRLGQHGGIGCAENPAVGRDQLDGPAIRTNRPRAVVAGGGPGGMAGAVLLAEAGWRVTLLEASVRLGGGIDVSARPPFKDKLLWYRDHLVRRLAETGVDVQCGTPADAAGILAHDPAFVLVATGSLERDGEVAPGGIVVPAYDVLAGDRPLGPGPILVYGGGETGCETAELAAAEGWTVHLVTRSTARQLARSAELVYRRTLLQRLHAHPRIELLAETRLARVEGDQALLEGPGGARRRIACGQVLLAQGRRPADGLATAMAAAGVPHAVIGDARRGGRIGDAVNDAWDAIRGLPPA</sequence>
<keyword evidence="8" id="KW-0408">Iron</keyword>
<evidence type="ECO:0000313" key="13">
    <source>
        <dbReference type="Proteomes" id="UP000278222"/>
    </source>
</evidence>
<dbReference type="InterPro" id="IPR051793">
    <property type="entry name" value="NADH:flavin_oxidoreductase"/>
</dbReference>
<dbReference type="SUPFAM" id="SSF51395">
    <property type="entry name" value="FMN-linked oxidoreductases"/>
    <property type="match status" value="1"/>
</dbReference>
<evidence type="ECO:0000256" key="9">
    <source>
        <dbReference type="ARBA" id="ARBA00023014"/>
    </source>
</evidence>
<feature type="domain" description="NADH:flavin oxidoreductase/NADH oxidase N-terminal" evidence="10">
    <location>
        <begin position="10"/>
        <end position="341"/>
    </location>
</feature>
<keyword evidence="6" id="KW-0479">Metal-binding</keyword>
<dbReference type="Pfam" id="PF07992">
    <property type="entry name" value="Pyr_redox_2"/>
    <property type="match status" value="1"/>
</dbReference>
<evidence type="ECO:0000259" key="10">
    <source>
        <dbReference type="Pfam" id="PF00724"/>
    </source>
</evidence>
<reference evidence="12 13" key="1">
    <citation type="submission" date="2018-11" db="EMBL/GenBank/DDBJ databases">
        <title>Genomic Encyclopedia of Type Strains, Phase IV (KMG-IV): sequencing the most valuable type-strain genomes for metagenomic binning, comparative biology and taxonomic classification.</title>
        <authorList>
            <person name="Goeker M."/>
        </authorList>
    </citation>
    <scope>NUCLEOTIDE SEQUENCE [LARGE SCALE GENOMIC DNA]</scope>
    <source>
        <strain evidence="12 13">DSM 5900</strain>
    </source>
</reference>
<evidence type="ECO:0000256" key="2">
    <source>
        <dbReference type="ARBA" id="ARBA00001966"/>
    </source>
</evidence>
<comment type="similarity">
    <text evidence="3">In the N-terminal section; belongs to the NADH:flavin oxidoreductase/NADH oxidase family.</text>
</comment>
<evidence type="ECO:0000313" key="12">
    <source>
        <dbReference type="EMBL" id="ROP90763.1"/>
    </source>
</evidence>
<evidence type="ECO:0000256" key="1">
    <source>
        <dbReference type="ARBA" id="ARBA00001917"/>
    </source>
</evidence>
<keyword evidence="4" id="KW-0285">Flavoprotein</keyword>
<dbReference type="GO" id="GO:0010181">
    <property type="term" value="F:FMN binding"/>
    <property type="evidence" value="ECO:0007669"/>
    <property type="project" value="InterPro"/>
</dbReference>
<dbReference type="InterPro" id="IPR001155">
    <property type="entry name" value="OxRdtase_FMN_N"/>
</dbReference>
<organism evidence="12 13">
    <name type="scientific">Stella humosa</name>
    <dbReference type="NCBI Taxonomy" id="94"/>
    <lineage>
        <taxon>Bacteria</taxon>
        <taxon>Pseudomonadati</taxon>
        <taxon>Pseudomonadota</taxon>
        <taxon>Alphaproteobacteria</taxon>
        <taxon>Rhodospirillales</taxon>
        <taxon>Stellaceae</taxon>
        <taxon>Stella</taxon>
    </lineage>
</organism>
<comment type="cofactor">
    <cofactor evidence="2">
        <name>[4Fe-4S] cluster</name>
        <dbReference type="ChEBI" id="CHEBI:49883"/>
    </cofactor>
</comment>
<accession>A0A3N1L7W6</accession>
<dbReference type="GO" id="GO:0016491">
    <property type="term" value="F:oxidoreductase activity"/>
    <property type="evidence" value="ECO:0007669"/>
    <property type="project" value="UniProtKB-KW"/>
</dbReference>
<comment type="caution">
    <text evidence="12">The sequence shown here is derived from an EMBL/GenBank/DDBJ whole genome shotgun (WGS) entry which is preliminary data.</text>
</comment>
<protein>
    <submittedName>
        <fullName evidence="12">2,4-dienoyl-CoA reductase-like NADH-dependent reductase (Old Yellow Enzyme family)</fullName>
    </submittedName>
</protein>
<dbReference type="Pfam" id="PF00724">
    <property type="entry name" value="Oxidored_FMN"/>
    <property type="match status" value="1"/>
</dbReference>
<keyword evidence="7" id="KW-0560">Oxidoreductase</keyword>
<dbReference type="AlphaFoldDB" id="A0A3N1L7W6"/>
<keyword evidence="13" id="KW-1185">Reference proteome</keyword>
<evidence type="ECO:0000256" key="6">
    <source>
        <dbReference type="ARBA" id="ARBA00022723"/>
    </source>
</evidence>
<evidence type="ECO:0000256" key="4">
    <source>
        <dbReference type="ARBA" id="ARBA00022630"/>
    </source>
</evidence>
<name>A0A3N1L7W6_9PROT</name>
<dbReference type="RefSeq" id="WP_197735748.1">
    <property type="nucleotide sequence ID" value="NZ_AP019700.1"/>
</dbReference>
<proteinExistence type="inferred from homology"/>
<dbReference type="InterPro" id="IPR023753">
    <property type="entry name" value="FAD/NAD-binding_dom"/>
</dbReference>
<dbReference type="Gene3D" id="3.20.20.70">
    <property type="entry name" value="Aldolase class I"/>
    <property type="match status" value="1"/>
</dbReference>
<dbReference type="EMBL" id="RJKX01000014">
    <property type="protein sequence ID" value="ROP90763.1"/>
    <property type="molecule type" value="Genomic_DNA"/>
</dbReference>
<evidence type="ECO:0000256" key="8">
    <source>
        <dbReference type="ARBA" id="ARBA00023004"/>
    </source>
</evidence>
<dbReference type="PANTHER" id="PTHR42917">
    <property type="entry name" value="2,4-DIENOYL-COA REDUCTASE"/>
    <property type="match status" value="1"/>
</dbReference>
<evidence type="ECO:0000256" key="5">
    <source>
        <dbReference type="ARBA" id="ARBA00022643"/>
    </source>
</evidence>
<dbReference type="PRINTS" id="PR00368">
    <property type="entry name" value="FADPNR"/>
</dbReference>
<dbReference type="CDD" id="cd02803">
    <property type="entry name" value="OYE_like_FMN_family"/>
    <property type="match status" value="1"/>
</dbReference>
<evidence type="ECO:0000256" key="3">
    <source>
        <dbReference type="ARBA" id="ARBA00011048"/>
    </source>
</evidence>
<dbReference type="Proteomes" id="UP000278222">
    <property type="component" value="Unassembled WGS sequence"/>
</dbReference>
<dbReference type="InterPro" id="IPR013785">
    <property type="entry name" value="Aldolase_TIM"/>
</dbReference>
<comment type="cofactor">
    <cofactor evidence="1">
        <name>FMN</name>
        <dbReference type="ChEBI" id="CHEBI:58210"/>
    </cofactor>
</comment>
<dbReference type="Gene3D" id="3.40.50.720">
    <property type="entry name" value="NAD(P)-binding Rossmann-like Domain"/>
    <property type="match status" value="1"/>
</dbReference>